<dbReference type="Gene3D" id="3.30.160.60">
    <property type="entry name" value="Classic Zinc Finger"/>
    <property type="match status" value="1"/>
</dbReference>
<dbReference type="PROSITE" id="PS00028">
    <property type="entry name" value="ZINC_FINGER_C2H2_1"/>
    <property type="match status" value="1"/>
</dbReference>
<feature type="compositionally biased region" description="Basic and acidic residues" evidence="8">
    <location>
        <begin position="100"/>
        <end position="112"/>
    </location>
</feature>
<feature type="region of interest" description="Disordered" evidence="8">
    <location>
        <begin position="974"/>
        <end position="1026"/>
    </location>
</feature>
<dbReference type="PANTHER" id="PTHR40626">
    <property type="entry name" value="MIP31509P"/>
    <property type="match status" value="1"/>
</dbReference>
<dbReference type="CDD" id="cd12148">
    <property type="entry name" value="fungal_TF_MHR"/>
    <property type="match status" value="1"/>
</dbReference>
<comment type="caution">
    <text evidence="10">The sequence shown here is derived from an EMBL/GenBank/DDBJ whole genome shotgun (WGS) entry which is preliminary data.</text>
</comment>
<evidence type="ECO:0000256" key="4">
    <source>
        <dbReference type="ARBA" id="ARBA00022771"/>
    </source>
</evidence>
<evidence type="ECO:0000256" key="7">
    <source>
        <dbReference type="PROSITE-ProRule" id="PRU00042"/>
    </source>
</evidence>
<keyword evidence="5" id="KW-0862">Zinc</keyword>
<feature type="region of interest" description="Disordered" evidence="8">
    <location>
        <begin position="1067"/>
        <end position="1086"/>
    </location>
</feature>
<feature type="compositionally biased region" description="Gly residues" evidence="8">
    <location>
        <begin position="1075"/>
        <end position="1086"/>
    </location>
</feature>
<feature type="region of interest" description="Disordered" evidence="8">
    <location>
        <begin position="100"/>
        <end position="190"/>
    </location>
</feature>
<dbReference type="GeneID" id="98128915"/>
<name>A0ABR4D3J6_9PEZI</name>
<feature type="compositionally biased region" description="Polar residues" evidence="8">
    <location>
        <begin position="127"/>
        <end position="139"/>
    </location>
</feature>
<reference evidence="10 11" key="1">
    <citation type="journal article" date="2024" name="Commun. Biol.">
        <title>Comparative genomic analysis of thermophilic fungi reveals convergent evolutionary adaptations and gene losses.</title>
        <authorList>
            <person name="Steindorff A.S."/>
            <person name="Aguilar-Pontes M.V."/>
            <person name="Robinson A.J."/>
            <person name="Andreopoulos B."/>
            <person name="LaButti K."/>
            <person name="Kuo A."/>
            <person name="Mondo S."/>
            <person name="Riley R."/>
            <person name="Otillar R."/>
            <person name="Haridas S."/>
            <person name="Lipzen A."/>
            <person name="Grimwood J."/>
            <person name="Schmutz J."/>
            <person name="Clum A."/>
            <person name="Reid I.D."/>
            <person name="Moisan M.C."/>
            <person name="Butler G."/>
            <person name="Nguyen T.T.M."/>
            <person name="Dewar K."/>
            <person name="Conant G."/>
            <person name="Drula E."/>
            <person name="Henrissat B."/>
            <person name="Hansel C."/>
            <person name="Singer S."/>
            <person name="Hutchinson M.I."/>
            <person name="de Vries R.P."/>
            <person name="Natvig D.O."/>
            <person name="Powell A.J."/>
            <person name="Tsang A."/>
            <person name="Grigoriev I.V."/>
        </authorList>
    </citation>
    <scope>NUCLEOTIDE SEQUENCE [LARGE SCALE GENOMIC DNA]</scope>
    <source>
        <strain evidence="10 11">ATCC 22073</strain>
    </source>
</reference>
<dbReference type="InterPro" id="IPR013087">
    <property type="entry name" value="Znf_C2H2_type"/>
</dbReference>
<feature type="domain" description="C2H2-type" evidence="9">
    <location>
        <begin position="82"/>
        <end position="111"/>
    </location>
</feature>
<keyword evidence="3" id="KW-0677">Repeat</keyword>
<evidence type="ECO:0000256" key="6">
    <source>
        <dbReference type="ARBA" id="ARBA00023242"/>
    </source>
</evidence>
<sequence length="1144" mass="123158">MDRSRYGLVPSSSSAHPGLQRPLPMHPMPCHFQPKITPKTGRISKAKKGLPVHVCDICRPPKTFTRAEHLRRHQLSHEAPQYRCPGCDKAFHRPDLLARHQQKHEHEGDHASRPASTQHSPRPAGTEASSSAHRPSAGTTGPELAVSASANDSPQRPSGVPAGGNRQTPRSASSHASNSAYRAAPQTSPHEHAYTISPRLSMMSSTQPSAGHADLYHATSSMGDYQPRSGPPPIYVVTQGLPLPSLQTTDVPELHPPSPWPSSASDSTYSTPVSDVSRNARPWSTSQRLSPYPGSVPRSLHSSAPSIESLPAPHSSLYGNALPSEHSFGTTLSLSSSSMEYPGHYHHHHSLGASSTAAVRSRQNQQQAHSLSSIRGRTPPGNSSSHGTDVLLSSASGFSDHLDAMGGLDRRKAALVGSHHDLLSTQMQGGAFGALGGYGSSAAASPGADSTSHGSGIVAELDLALGADGCGAMPTPLSLAIPLPGPVRAAIPRYLELYWQHVDPVLPFIHRQTFEAAPEDVLRCAMAAFATQHLDDKEDRTRGNQLHEFAWQEIKRIPQWSIQTMQAILLCEYFARFRGRKAVTRPSKPFESLCSRALYHQNPAILDPQSVLSTDGHHLSLQDRWRNWIDAESRRRLLAACVFADGHMAVYQQQRRAMDDGAGAAGFLSVPLFGRSGRLWRASSAEEWFNALSSDPSLLNSDQVPPLERLTRDDIVRRGPVDGIIILDALARHLPRNQRTIRPVSLSADNSPASDAFLEYHHVHSASGQLATDHQQQQQHQAPYMHQHHQPSRQSQPGVSTTHGGQPDHHRCSCRHPLDVLPYPSPSSAAAAGAGFDAEERIRSLFPDSPIANTYLALHHTPLRDLLAVSGDSWVFSQKILPAALFVEHQRRLRVWATATAPVRHASSSVGGEGTSAARATVYAARAILGFLAREQQPSLSGPSTAWSRDMSDYWALYVCALVCWAFAHPAGSGRKSGGGNANASSSSSSSGGGGGGGGGGGDGYSPSATGPLKLQPIMHEPNTRDDRNRIQHDQQHINNNDDDGDEEEKDEPTALSWLRTMASTSLEQHNSNGSSGGGGGGGGGGGMTLYDTLRWRQRDAAAGVVALVRRRLERDCVGGRSRLYVDAVGVLRKLEEGRGGKWF</sequence>
<evidence type="ECO:0000256" key="8">
    <source>
        <dbReference type="SAM" id="MobiDB-lite"/>
    </source>
</evidence>
<evidence type="ECO:0000313" key="11">
    <source>
        <dbReference type="Proteomes" id="UP001600064"/>
    </source>
</evidence>
<dbReference type="PANTHER" id="PTHR40626:SF30">
    <property type="entry name" value="FINGER DOMAIN PROTEIN, PUTATIVE (AFU_ORTHOLOGUE AFUA_4G13600)-RELATED"/>
    <property type="match status" value="1"/>
</dbReference>
<protein>
    <recommendedName>
        <fullName evidence="9">C2H2-type domain-containing protein</fullName>
    </recommendedName>
</protein>
<evidence type="ECO:0000256" key="2">
    <source>
        <dbReference type="ARBA" id="ARBA00022723"/>
    </source>
</evidence>
<keyword evidence="4 7" id="KW-0863">Zinc-finger</keyword>
<evidence type="ECO:0000256" key="5">
    <source>
        <dbReference type="ARBA" id="ARBA00022833"/>
    </source>
</evidence>
<dbReference type="Proteomes" id="UP001600064">
    <property type="component" value="Unassembled WGS sequence"/>
</dbReference>
<feature type="region of interest" description="Disordered" evidence="8">
    <location>
        <begin position="1"/>
        <end position="25"/>
    </location>
</feature>
<dbReference type="Pfam" id="PF04082">
    <property type="entry name" value="Fungal_trans"/>
    <property type="match status" value="1"/>
</dbReference>
<feature type="compositionally biased region" description="Low complexity" evidence="8">
    <location>
        <begin position="261"/>
        <end position="274"/>
    </location>
</feature>
<feature type="compositionally biased region" description="Gly residues" evidence="8">
    <location>
        <begin position="991"/>
        <end position="1004"/>
    </location>
</feature>
<proteinExistence type="predicted"/>
<feature type="compositionally biased region" description="Low complexity" evidence="8">
    <location>
        <begin position="774"/>
        <end position="785"/>
    </location>
</feature>
<gene>
    <name evidence="10" type="ORF">VTJ83DRAFT_7448</name>
</gene>
<dbReference type="SMART" id="SM00355">
    <property type="entry name" value="ZnF_C2H2"/>
    <property type="match status" value="2"/>
</dbReference>
<dbReference type="RefSeq" id="XP_070863665.1">
    <property type="nucleotide sequence ID" value="XM_071014271.1"/>
</dbReference>
<dbReference type="InterPro" id="IPR007219">
    <property type="entry name" value="XnlR_reg_dom"/>
</dbReference>
<comment type="subcellular location">
    <subcellularLocation>
        <location evidence="1">Nucleus</location>
    </subcellularLocation>
</comment>
<evidence type="ECO:0000259" key="9">
    <source>
        <dbReference type="PROSITE" id="PS50157"/>
    </source>
</evidence>
<keyword evidence="11" id="KW-1185">Reference proteome</keyword>
<feature type="region of interest" description="Disordered" evidence="8">
    <location>
        <begin position="245"/>
        <end position="308"/>
    </location>
</feature>
<feature type="compositionally biased region" description="Polar residues" evidence="8">
    <location>
        <begin position="352"/>
        <end position="390"/>
    </location>
</feature>
<evidence type="ECO:0000313" key="10">
    <source>
        <dbReference type="EMBL" id="KAL2264938.1"/>
    </source>
</evidence>
<evidence type="ECO:0000256" key="1">
    <source>
        <dbReference type="ARBA" id="ARBA00004123"/>
    </source>
</evidence>
<dbReference type="InterPro" id="IPR036236">
    <property type="entry name" value="Znf_C2H2_sf"/>
</dbReference>
<dbReference type="PROSITE" id="PS50157">
    <property type="entry name" value="ZINC_FINGER_C2H2_2"/>
    <property type="match status" value="1"/>
</dbReference>
<organism evidence="10 11">
    <name type="scientific">Remersonia thermophila</name>
    <dbReference type="NCBI Taxonomy" id="72144"/>
    <lineage>
        <taxon>Eukaryota</taxon>
        <taxon>Fungi</taxon>
        <taxon>Dikarya</taxon>
        <taxon>Ascomycota</taxon>
        <taxon>Pezizomycotina</taxon>
        <taxon>Sordariomycetes</taxon>
        <taxon>Sordariomycetidae</taxon>
        <taxon>Sordariales</taxon>
        <taxon>Sordariales incertae sedis</taxon>
        <taxon>Remersonia</taxon>
    </lineage>
</organism>
<feature type="region of interest" description="Disordered" evidence="8">
    <location>
        <begin position="765"/>
        <end position="813"/>
    </location>
</feature>
<evidence type="ECO:0000256" key="3">
    <source>
        <dbReference type="ARBA" id="ARBA00022737"/>
    </source>
</evidence>
<dbReference type="Pfam" id="PF00096">
    <property type="entry name" value="zf-C2H2"/>
    <property type="match status" value="1"/>
</dbReference>
<feature type="region of interest" description="Disordered" evidence="8">
    <location>
        <begin position="339"/>
        <end position="390"/>
    </location>
</feature>
<feature type="compositionally biased region" description="Polar residues" evidence="8">
    <location>
        <begin position="165"/>
        <end position="188"/>
    </location>
</feature>
<dbReference type="SUPFAM" id="SSF57667">
    <property type="entry name" value="beta-beta-alpha zinc fingers"/>
    <property type="match status" value="1"/>
</dbReference>
<dbReference type="InterPro" id="IPR051059">
    <property type="entry name" value="VerF-like"/>
</dbReference>
<keyword evidence="6" id="KW-0539">Nucleus</keyword>
<keyword evidence="2" id="KW-0479">Metal-binding</keyword>
<accession>A0ABR4D3J6</accession>
<dbReference type="EMBL" id="JAZGUE010000007">
    <property type="protein sequence ID" value="KAL2264938.1"/>
    <property type="molecule type" value="Genomic_DNA"/>
</dbReference>